<sequence length="477" mass="55631">MEWIEKAIAKYYSEEPREFNDFEPHDQVSRAEKLLSREYWRGQMHGMGTKGPLGHEASIKGPIHARHMRSRCLIVPRDLPHNQAETRTARSNSDAYSSRNPNGKNLAFFLPYLHWKTSSRRAKMVDVVNKVTKTKDNKKHMSTVVKQLSAKTKTVPTSSHLTPTSPTNSQSRRCLGKYLMKISEVADQMDYAADERLLRENINRDPPPLHIRRTLDQYYFLTPEDTSERDRDQVVYRGTKAGLSFHTRNTRVVMVDQLWLWILDDNTIIKSFPRRWGRNKPDPSGVHKSLRERLKEMTQRKEGIKSIHHLAVVIIDQCSRVFFDRTKALDERPEVMDLFSSTIGHITQYASIACDGFWRHSRLHSMGMLPDNNYKYLDINPEGVLLQEAQDIAEELKIMLRIYTEQGAVIKSYRRYLGQLNGELKGDVAIMHRLSEAVEKYHPHEHPQMDQRTLNLKQRPQRQSWLDDTIDHVDLLL</sequence>
<evidence type="ECO:0000256" key="1">
    <source>
        <dbReference type="SAM" id="MobiDB-lite"/>
    </source>
</evidence>
<dbReference type="PANTHER" id="PTHR47685">
    <property type="entry name" value="MAGNESIUM TRANSPORT PROTEIN CORA"/>
    <property type="match status" value="1"/>
</dbReference>
<proteinExistence type="predicted"/>
<protein>
    <submittedName>
        <fullName evidence="2">Uncharacterized protein</fullName>
    </submittedName>
</protein>
<reference evidence="2 3" key="1">
    <citation type="journal article" date="2025" name="Microbiol. Resour. Announc.">
        <title>Draft genome sequences for Neonectria magnoliae and Neonectria punicea, canker pathogens of Liriodendron tulipifera and Acer saccharum in West Virginia.</title>
        <authorList>
            <person name="Petronek H.M."/>
            <person name="Kasson M.T."/>
            <person name="Metheny A.M."/>
            <person name="Stauder C.M."/>
            <person name="Lovett B."/>
            <person name="Lynch S.C."/>
            <person name="Garnas J.R."/>
            <person name="Kasson L.R."/>
            <person name="Stajich J.E."/>
        </authorList>
    </citation>
    <scope>NUCLEOTIDE SEQUENCE [LARGE SCALE GENOMIC DNA]</scope>
    <source>
        <strain evidence="2 3">NRRL 64651</strain>
    </source>
</reference>
<organism evidence="2 3">
    <name type="scientific">Neonectria magnoliae</name>
    <dbReference type="NCBI Taxonomy" id="2732573"/>
    <lineage>
        <taxon>Eukaryota</taxon>
        <taxon>Fungi</taxon>
        <taxon>Dikarya</taxon>
        <taxon>Ascomycota</taxon>
        <taxon>Pezizomycotina</taxon>
        <taxon>Sordariomycetes</taxon>
        <taxon>Hypocreomycetidae</taxon>
        <taxon>Hypocreales</taxon>
        <taxon>Nectriaceae</taxon>
        <taxon>Neonectria</taxon>
    </lineage>
</organism>
<feature type="compositionally biased region" description="Polar residues" evidence="1">
    <location>
        <begin position="83"/>
        <end position="100"/>
    </location>
</feature>
<dbReference type="EMBL" id="JAZAVK010000108">
    <property type="protein sequence ID" value="KAK7422443.1"/>
    <property type="molecule type" value="Genomic_DNA"/>
</dbReference>
<name>A0ABR1HMK7_9HYPO</name>
<dbReference type="Proteomes" id="UP001498421">
    <property type="component" value="Unassembled WGS sequence"/>
</dbReference>
<keyword evidence="3" id="KW-1185">Reference proteome</keyword>
<accession>A0ABR1HMK7</accession>
<dbReference type="InterPro" id="IPR050829">
    <property type="entry name" value="CorA_MIT"/>
</dbReference>
<evidence type="ECO:0000313" key="3">
    <source>
        <dbReference type="Proteomes" id="UP001498421"/>
    </source>
</evidence>
<gene>
    <name evidence="2" type="ORF">QQZ08_009495</name>
</gene>
<dbReference type="PANTHER" id="PTHR47685:SF1">
    <property type="entry name" value="MAGNESIUM TRANSPORT PROTEIN CORA"/>
    <property type="match status" value="1"/>
</dbReference>
<comment type="caution">
    <text evidence="2">The sequence shown here is derived from an EMBL/GenBank/DDBJ whole genome shotgun (WGS) entry which is preliminary data.</text>
</comment>
<feature type="region of interest" description="Disordered" evidence="1">
    <location>
        <begin position="78"/>
        <end position="100"/>
    </location>
</feature>
<evidence type="ECO:0000313" key="2">
    <source>
        <dbReference type="EMBL" id="KAK7422443.1"/>
    </source>
</evidence>
<feature type="region of interest" description="Disordered" evidence="1">
    <location>
        <begin position="148"/>
        <end position="170"/>
    </location>
</feature>
<feature type="compositionally biased region" description="Low complexity" evidence="1">
    <location>
        <begin position="154"/>
        <end position="167"/>
    </location>
</feature>